<name>A0A0G4GWY1_VITBC</name>
<evidence type="ECO:0000259" key="1">
    <source>
        <dbReference type="PROSITE" id="PS51819"/>
    </source>
</evidence>
<keyword evidence="3" id="KW-1185">Reference proteome</keyword>
<dbReference type="EMBL" id="CDMY01000851">
    <property type="protein sequence ID" value="CEM35418.1"/>
    <property type="molecule type" value="Genomic_DNA"/>
</dbReference>
<dbReference type="Gene3D" id="3.10.180.10">
    <property type="entry name" value="2,3-Dihydroxybiphenyl 1,2-Dioxygenase, domain 1"/>
    <property type="match status" value="1"/>
</dbReference>
<dbReference type="Pfam" id="PF00903">
    <property type="entry name" value="Glyoxalase"/>
    <property type="match status" value="1"/>
</dbReference>
<proteinExistence type="predicted"/>
<feature type="domain" description="VOC" evidence="1">
    <location>
        <begin position="1"/>
        <end position="118"/>
    </location>
</feature>
<dbReference type="InterPro" id="IPR037523">
    <property type="entry name" value="VOC_core"/>
</dbReference>
<dbReference type="SUPFAM" id="SSF54593">
    <property type="entry name" value="Glyoxalase/Bleomycin resistance protein/Dihydroxybiphenyl dioxygenase"/>
    <property type="match status" value="1"/>
</dbReference>
<accession>A0A0G4GWY1</accession>
<dbReference type="PROSITE" id="PS51819">
    <property type="entry name" value="VOC"/>
    <property type="match status" value="1"/>
</dbReference>
<sequence length="123" mass="13652">MIVVRDVEACSKWFQEVLGLCSGHGGQEYEMLMDGEALVVQLHAWDTHEHPHLGDESNPSRGNGVLLWFSTDDFDGLVARVEKASAKVLDGPLYNPNGRQHEIWLEGPEGYRIVVAGPRNVAE</sequence>
<dbReference type="InParanoid" id="A0A0G4GWY1"/>
<dbReference type="InterPro" id="IPR029068">
    <property type="entry name" value="Glyas_Bleomycin-R_OHBP_Dase"/>
</dbReference>
<dbReference type="Proteomes" id="UP000041254">
    <property type="component" value="Unassembled WGS sequence"/>
</dbReference>
<dbReference type="AlphaFoldDB" id="A0A0G4GWY1"/>
<protein>
    <recommendedName>
        <fullName evidence="1">VOC domain-containing protein</fullName>
    </recommendedName>
</protein>
<organism evidence="2 3">
    <name type="scientific">Vitrella brassicaformis (strain CCMP3155)</name>
    <dbReference type="NCBI Taxonomy" id="1169540"/>
    <lineage>
        <taxon>Eukaryota</taxon>
        <taxon>Sar</taxon>
        <taxon>Alveolata</taxon>
        <taxon>Colpodellida</taxon>
        <taxon>Vitrellaceae</taxon>
        <taxon>Vitrella</taxon>
    </lineage>
</organism>
<evidence type="ECO:0000313" key="3">
    <source>
        <dbReference type="Proteomes" id="UP000041254"/>
    </source>
</evidence>
<evidence type="ECO:0000313" key="2">
    <source>
        <dbReference type="EMBL" id="CEM35418.1"/>
    </source>
</evidence>
<gene>
    <name evidence="2" type="ORF">Vbra_442</name>
</gene>
<dbReference type="InterPro" id="IPR004360">
    <property type="entry name" value="Glyas_Fos-R_dOase_dom"/>
</dbReference>
<dbReference type="CDD" id="cd06587">
    <property type="entry name" value="VOC"/>
    <property type="match status" value="1"/>
</dbReference>
<dbReference type="VEuPathDB" id="CryptoDB:Vbra_442"/>
<reference evidence="2 3" key="1">
    <citation type="submission" date="2014-11" db="EMBL/GenBank/DDBJ databases">
        <authorList>
            <person name="Zhu J."/>
            <person name="Qi W."/>
            <person name="Song R."/>
        </authorList>
    </citation>
    <scope>NUCLEOTIDE SEQUENCE [LARGE SCALE GENOMIC DNA]</scope>
</reference>